<protein>
    <submittedName>
        <fullName evidence="1">Uncharacterized protein</fullName>
    </submittedName>
</protein>
<proteinExistence type="predicted"/>
<name>A0A5N7AJV9_9EURO</name>
<gene>
    <name evidence="1" type="ORF">BDV27DRAFT_140602</name>
</gene>
<keyword evidence="2" id="KW-1185">Reference proteome</keyword>
<dbReference type="RefSeq" id="XP_031933238.1">
    <property type="nucleotide sequence ID" value="XM_032069690.1"/>
</dbReference>
<dbReference type="EMBL" id="ML737567">
    <property type="protein sequence ID" value="KAE8370157.1"/>
    <property type="molecule type" value="Genomic_DNA"/>
</dbReference>
<evidence type="ECO:0000313" key="2">
    <source>
        <dbReference type="Proteomes" id="UP000326268"/>
    </source>
</evidence>
<accession>A0A5N7AJV9</accession>
<dbReference type="GeneID" id="43654136"/>
<organism evidence="1 2">
    <name type="scientific">Aspergillus caelatus</name>
    <dbReference type="NCBI Taxonomy" id="61420"/>
    <lineage>
        <taxon>Eukaryota</taxon>
        <taxon>Fungi</taxon>
        <taxon>Dikarya</taxon>
        <taxon>Ascomycota</taxon>
        <taxon>Pezizomycotina</taxon>
        <taxon>Eurotiomycetes</taxon>
        <taxon>Eurotiomycetidae</taxon>
        <taxon>Eurotiales</taxon>
        <taxon>Aspergillaceae</taxon>
        <taxon>Aspergillus</taxon>
        <taxon>Aspergillus subgen. Circumdati</taxon>
    </lineage>
</organism>
<dbReference type="Proteomes" id="UP000326268">
    <property type="component" value="Unassembled WGS sequence"/>
</dbReference>
<reference evidence="1 2" key="1">
    <citation type="submission" date="2019-04" db="EMBL/GenBank/DDBJ databases">
        <title>Friends and foes A comparative genomics studyof 23 Aspergillus species from section Flavi.</title>
        <authorList>
            <consortium name="DOE Joint Genome Institute"/>
            <person name="Kjaerbolling I."/>
            <person name="Vesth T."/>
            <person name="Frisvad J.C."/>
            <person name="Nybo J.L."/>
            <person name="Theobald S."/>
            <person name="Kildgaard S."/>
            <person name="Isbrandt T."/>
            <person name="Kuo A."/>
            <person name="Sato A."/>
            <person name="Lyhne E.K."/>
            <person name="Kogle M.E."/>
            <person name="Wiebenga A."/>
            <person name="Kun R.S."/>
            <person name="Lubbers R.J."/>
            <person name="Makela M.R."/>
            <person name="Barry K."/>
            <person name="Chovatia M."/>
            <person name="Clum A."/>
            <person name="Daum C."/>
            <person name="Haridas S."/>
            <person name="He G."/>
            <person name="LaButti K."/>
            <person name="Lipzen A."/>
            <person name="Mondo S."/>
            <person name="Riley R."/>
            <person name="Salamov A."/>
            <person name="Simmons B.A."/>
            <person name="Magnuson J.K."/>
            <person name="Henrissat B."/>
            <person name="Mortensen U.H."/>
            <person name="Larsen T.O."/>
            <person name="Devries R.P."/>
            <person name="Grigoriev I.V."/>
            <person name="Machida M."/>
            <person name="Baker S.E."/>
            <person name="Andersen M.R."/>
        </authorList>
    </citation>
    <scope>NUCLEOTIDE SEQUENCE [LARGE SCALE GENOMIC DNA]</scope>
    <source>
        <strain evidence="1 2">CBS 763.97</strain>
    </source>
</reference>
<evidence type="ECO:0000313" key="1">
    <source>
        <dbReference type="EMBL" id="KAE8370157.1"/>
    </source>
</evidence>
<sequence length="299" mass="33658">MFTNKDPRVCCILRGIEKCLIVPAAELGHLGLGTDPPMWSFYLIAQILGDPKTGRLSLSGISPHIMLETGGKCRPAPIMIDSDKALRWNIDSHIANLFEVDYNRANSALIGYFLGHGVAKQDLPDRTLWMLDLVHDTCDYPYYDNTAPWIKQNSPSCTAGISNRTHISSSRLMTHDIQILVTMATQGHEKPIGHPVELRSIVADISIEILMVIIDTIYHSCPPGHERTFDIRNRCCKLILVFEVQDVIQAGTQINWAYLCLGLHELFLQEDWYCNGGLYFRGRILYLIECIRGSLSNTT</sequence>
<dbReference type="AlphaFoldDB" id="A0A5N7AJV9"/>
<dbReference type="OrthoDB" id="4524525at2759"/>